<accession>A0A495WYH0</accession>
<dbReference type="InterPro" id="IPR054643">
    <property type="entry name" value="TbtD_PbtD_pyrid"/>
</dbReference>
<dbReference type="AlphaFoldDB" id="A0A495WYH0"/>
<evidence type="ECO:0000313" key="3">
    <source>
        <dbReference type="Proteomes" id="UP000272729"/>
    </source>
</evidence>
<dbReference type="RefSeq" id="WP_170199045.1">
    <property type="nucleotide sequence ID" value="NZ_JBIUBA010000011.1"/>
</dbReference>
<evidence type="ECO:0000259" key="1">
    <source>
        <dbReference type="Pfam" id="PF14028"/>
    </source>
</evidence>
<dbReference type="Proteomes" id="UP000272729">
    <property type="component" value="Unassembled WGS sequence"/>
</dbReference>
<proteinExistence type="predicted"/>
<name>A0A495WYH0_9PSEU</name>
<comment type="caution">
    <text evidence="2">The sequence shown here is derived from an EMBL/GenBank/DDBJ whole genome shotgun (WGS) entry which is preliminary data.</text>
</comment>
<sequence>MSAWHCVHVQYYDPDKDDLILDAVRPLFEQLRPYAERLHLARHWRRGPHVRLFVKTDPDTWTHVVRPHIHTVIGDYLEAHPSTFVPDFAHDLAQHRLLAHHERDDGPLTPWLPDNTVHEQPYDSRLHVVRSPETAELMAAFASDTTSLLFTMLSRARNGQDRKDLMALELMLATSATARPPITRSFVSYRSHAEGYLHACDKPDAIRQVFEQHYHTHRQSYVDRTRAVLATLAGSPDPTPLAHAWATVCREYAARVAPLITRGLVFPPLPADPPPTPPRAPMHALMFGNRAFRRGVFADPGFLRYRFLLNCTYLQINRLGLTPYERMRTCHATANAVEEIHGISAIDMVQSFVNTHPNTPQSAPARSSSKGG</sequence>
<feature type="domain" description="Thiopeptide-type bacteriocin biosynthesis" evidence="1">
    <location>
        <begin position="4"/>
        <end position="336"/>
    </location>
</feature>
<gene>
    <name evidence="2" type="ORF">DFJ66_0025</name>
</gene>
<reference evidence="2 3" key="1">
    <citation type="submission" date="2018-10" db="EMBL/GenBank/DDBJ databases">
        <title>Sequencing the genomes of 1000 actinobacteria strains.</title>
        <authorList>
            <person name="Klenk H.-P."/>
        </authorList>
    </citation>
    <scope>NUCLEOTIDE SEQUENCE [LARGE SCALE GENOMIC DNA]</scope>
    <source>
        <strain evidence="2 3">DSM 43911</strain>
    </source>
</reference>
<keyword evidence="3" id="KW-1185">Reference proteome</keyword>
<dbReference type="NCBIfam" id="NF045556">
    <property type="entry name" value="TbtD_PbtD_pyrid"/>
    <property type="match status" value="1"/>
</dbReference>
<dbReference type="EMBL" id="RBXR01000001">
    <property type="protein sequence ID" value="RKT66861.1"/>
    <property type="molecule type" value="Genomic_DNA"/>
</dbReference>
<organism evidence="2 3">
    <name type="scientific">Saccharothrix variisporea</name>
    <dbReference type="NCBI Taxonomy" id="543527"/>
    <lineage>
        <taxon>Bacteria</taxon>
        <taxon>Bacillati</taxon>
        <taxon>Actinomycetota</taxon>
        <taxon>Actinomycetes</taxon>
        <taxon>Pseudonocardiales</taxon>
        <taxon>Pseudonocardiaceae</taxon>
        <taxon>Saccharothrix</taxon>
    </lineage>
</organism>
<protein>
    <submittedName>
        <fullName evidence="2">Lantibiotic biosynthesis dehydratase-like protein</fullName>
    </submittedName>
</protein>
<dbReference type="Pfam" id="PF14028">
    <property type="entry name" value="Lant_dehydr_C"/>
    <property type="match status" value="1"/>
</dbReference>
<dbReference type="InterPro" id="IPR023809">
    <property type="entry name" value="Thiopep_bacteriocin_synth_dom"/>
</dbReference>
<evidence type="ECO:0000313" key="2">
    <source>
        <dbReference type="EMBL" id="RKT66861.1"/>
    </source>
</evidence>